<dbReference type="PANTHER" id="PTHR15723:SF0">
    <property type="entry name" value="CARBOHYDRATE SULFOTRANSFERASE 15"/>
    <property type="match status" value="1"/>
</dbReference>
<dbReference type="PANTHER" id="PTHR15723">
    <property type="entry name" value="CARBOHYDRATE SULFOTRANSFERASE 15"/>
    <property type="match status" value="1"/>
</dbReference>
<organism evidence="2 3">
    <name type="scientific">Holothuria leucospilota</name>
    <name type="common">Black long sea cucumber</name>
    <name type="synonym">Mertensiothuria leucospilota</name>
    <dbReference type="NCBI Taxonomy" id="206669"/>
    <lineage>
        <taxon>Eukaryota</taxon>
        <taxon>Metazoa</taxon>
        <taxon>Echinodermata</taxon>
        <taxon>Eleutherozoa</taxon>
        <taxon>Echinozoa</taxon>
        <taxon>Holothuroidea</taxon>
        <taxon>Aspidochirotacea</taxon>
        <taxon>Aspidochirotida</taxon>
        <taxon>Holothuriidae</taxon>
        <taxon>Holothuria</taxon>
    </lineage>
</organism>
<name>A0A9Q1BVU4_HOLLE</name>
<dbReference type="Gene3D" id="3.40.50.300">
    <property type="entry name" value="P-loop containing nucleotide triphosphate hydrolases"/>
    <property type="match status" value="1"/>
</dbReference>
<feature type="compositionally biased region" description="Basic and acidic residues" evidence="1">
    <location>
        <begin position="127"/>
        <end position="138"/>
    </location>
</feature>
<keyword evidence="3" id="KW-1185">Reference proteome</keyword>
<dbReference type="OrthoDB" id="8068875at2759"/>
<dbReference type="SUPFAM" id="SSF52540">
    <property type="entry name" value="P-loop containing nucleoside triphosphate hydrolases"/>
    <property type="match status" value="1"/>
</dbReference>
<dbReference type="InterPro" id="IPR027417">
    <property type="entry name" value="P-loop_NTPase"/>
</dbReference>
<dbReference type="GO" id="GO:0050659">
    <property type="term" value="F:N-acetylgalactosamine 4-sulfate 6-O-sulfotransferase activity"/>
    <property type="evidence" value="ECO:0007669"/>
    <property type="project" value="TreeGrafter"/>
</dbReference>
<dbReference type="Proteomes" id="UP001152320">
    <property type="component" value="Chromosome 11"/>
</dbReference>
<protein>
    <submittedName>
        <fullName evidence="2">Carbohydrate sulfotransferase 15</fullName>
    </submittedName>
</protein>
<feature type="region of interest" description="Disordered" evidence="1">
    <location>
        <begin position="127"/>
        <end position="146"/>
    </location>
</feature>
<evidence type="ECO:0000313" key="3">
    <source>
        <dbReference type="Proteomes" id="UP001152320"/>
    </source>
</evidence>
<dbReference type="AlphaFoldDB" id="A0A9Q1BVU4"/>
<gene>
    <name evidence="2" type="ORF">HOLleu_23739</name>
</gene>
<reference evidence="2" key="1">
    <citation type="submission" date="2021-10" db="EMBL/GenBank/DDBJ databases">
        <title>Tropical sea cucumber genome reveals ecological adaptation and Cuvierian tubules defense mechanism.</title>
        <authorList>
            <person name="Chen T."/>
        </authorList>
    </citation>
    <scope>NUCLEOTIDE SEQUENCE</scope>
    <source>
        <strain evidence="2">Nanhai2018</strain>
        <tissue evidence="2">Muscle</tissue>
    </source>
</reference>
<dbReference type="GO" id="GO:0019319">
    <property type="term" value="P:hexose biosynthetic process"/>
    <property type="evidence" value="ECO:0007669"/>
    <property type="project" value="TreeGrafter"/>
</dbReference>
<evidence type="ECO:0000313" key="2">
    <source>
        <dbReference type="EMBL" id="KAJ8033486.1"/>
    </source>
</evidence>
<accession>A0A9Q1BVU4</accession>
<proteinExistence type="predicted"/>
<dbReference type="InterPro" id="IPR052654">
    <property type="entry name" value="CS_Sulfotransferase"/>
</dbReference>
<dbReference type="EMBL" id="JAIZAY010000011">
    <property type="protein sequence ID" value="KAJ8033486.1"/>
    <property type="molecule type" value="Genomic_DNA"/>
</dbReference>
<sequence length="276" mass="32035">MLLFGITVLSMYGSFIINIWKDKGHPYLFVRQPQSELPVSNRQCELCPCECKIDRNIFARDNGDLNETRGENPSPHVDNEKENVTLQHEILSNVLAQDKRFLMKLDTTKLTHGLNLNVTPKNALQEKEKLQNASRETRTPQSTNNLRSLPTTLYKLASNIFDTVPKEFLQQFKNPCWYDKRRELLCLPYFYILGFPKCGTTDIWDKIHHHPEVEKTAIKEPHFWRGDSSATTIISNYRFVPYATNVTNEMYTNADIIHEITPNAKIIIAIREPVER</sequence>
<comment type="caution">
    <text evidence="2">The sequence shown here is derived from an EMBL/GenBank/DDBJ whole genome shotgun (WGS) entry which is preliminary data.</text>
</comment>
<evidence type="ECO:0000256" key="1">
    <source>
        <dbReference type="SAM" id="MobiDB-lite"/>
    </source>
</evidence>